<evidence type="ECO:0000313" key="6">
    <source>
        <dbReference type="Proteomes" id="UP000681720"/>
    </source>
</evidence>
<proteinExistence type="predicted"/>
<dbReference type="Proteomes" id="UP000681967">
    <property type="component" value="Unassembled WGS sequence"/>
</dbReference>
<accession>A0A8S3C254</accession>
<evidence type="ECO:0000256" key="1">
    <source>
        <dbReference type="ARBA" id="ARBA00022884"/>
    </source>
</evidence>
<dbReference type="GO" id="GO:0003723">
    <property type="term" value="F:RNA binding"/>
    <property type="evidence" value="ECO:0007669"/>
    <property type="project" value="UniProtKB-KW"/>
</dbReference>
<evidence type="ECO:0000313" key="4">
    <source>
        <dbReference type="EMBL" id="CAF4400679.1"/>
    </source>
</evidence>
<feature type="region of interest" description="Disordered" evidence="2">
    <location>
        <begin position="1"/>
        <end position="30"/>
    </location>
</feature>
<reference evidence="5" key="1">
    <citation type="submission" date="2021-02" db="EMBL/GenBank/DDBJ databases">
        <authorList>
            <person name="Nowell W R."/>
        </authorList>
    </citation>
    <scope>NUCLEOTIDE SEQUENCE</scope>
</reference>
<dbReference type="EMBL" id="CAJOBH010055704">
    <property type="protein sequence ID" value="CAF4400679.1"/>
    <property type="molecule type" value="Genomic_DNA"/>
</dbReference>
<comment type="caution">
    <text evidence="5">The sequence shown here is derived from an EMBL/GenBank/DDBJ whole genome shotgun (WGS) entry which is preliminary data.</text>
</comment>
<feature type="non-terminal residue" evidence="5">
    <location>
        <position position="1"/>
    </location>
</feature>
<protein>
    <recommendedName>
        <fullName evidence="3">Chromatin target of PRMT1 protein C-terminal domain-containing protein</fullName>
    </recommendedName>
</protein>
<feature type="domain" description="Chromatin target of PRMT1 protein C-terminal" evidence="3">
    <location>
        <begin position="2"/>
        <end position="48"/>
    </location>
</feature>
<keyword evidence="1" id="KW-0694">RNA-binding</keyword>
<dbReference type="AlphaFoldDB" id="A0A8S3C254"/>
<dbReference type="Pfam" id="PF13865">
    <property type="entry name" value="FoP_duplication"/>
    <property type="match status" value="1"/>
</dbReference>
<dbReference type="EMBL" id="CAJOBJ010163859">
    <property type="protein sequence ID" value="CAF4856813.1"/>
    <property type="molecule type" value="Genomic_DNA"/>
</dbReference>
<name>A0A8S3C254_9BILA</name>
<organism evidence="5 6">
    <name type="scientific">Rotaria magnacalcarata</name>
    <dbReference type="NCBI Taxonomy" id="392030"/>
    <lineage>
        <taxon>Eukaryota</taxon>
        <taxon>Metazoa</taxon>
        <taxon>Spiralia</taxon>
        <taxon>Gnathifera</taxon>
        <taxon>Rotifera</taxon>
        <taxon>Eurotatoria</taxon>
        <taxon>Bdelloidea</taxon>
        <taxon>Philodinida</taxon>
        <taxon>Philodinidae</taxon>
        <taxon>Rotaria</taxon>
    </lineage>
</organism>
<dbReference type="Proteomes" id="UP000681720">
    <property type="component" value="Unassembled WGS sequence"/>
</dbReference>
<evidence type="ECO:0000259" key="3">
    <source>
        <dbReference type="Pfam" id="PF13865"/>
    </source>
</evidence>
<evidence type="ECO:0000256" key="2">
    <source>
        <dbReference type="SAM" id="MobiDB-lite"/>
    </source>
</evidence>
<evidence type="ECO:0000313" key="5">
    <source>
        <dbReference type="EMBL" id="CAF4856813.1"/>
    </source>
</evidence>
<gene>
    <name evidence="4" type="ORF">BYL167_LOCUS31537</name>
    <name evidence="5" type="ORF">GIL414_LOCUS49683</name>
</gene>
<sequence>NQPNGVRGNGRRGGRQQQNGSGGKKAGISAEDLDAELDAYCAETKQKK</sequence>
<dbReference type="InterPro" id="IPR025715">
    <property type="entry name" value="FoP_C"/>
</dbReference>